<reference evidence="2 3" key="1">
    <citation type="submission" date="2016-11" db="EMBL/GenBank/DDBJ databases">
        <authorList>
            <person name="Jaros S."/>
            <person name="Januszkiewicz K."/>
            <person name="Wedrychowicz H."/>
        </authorList>
    </citation>
    <scope>NUCLEOTIDE SEQUENCE [LARGE SCALE GENOMIC DNA]</scope>
    <source>
        <strain evidence="2 3">DSM 9705</strain>
    </source>
</reference>
<feature type="region of interest" description="Disordered" evidence="1">
    <location>
        <begin position="75"/>
        <end position="99"/>
    </location>
</feature>
<gene>
    <name evidence="2" type="ORF">SAMN02745124_04036</name>
</gene>
<dbReference type="Proteomes" id="UP000184139">
    <property type="component" value="Unassembled WGS sequence"/>
</dbReference>
<dbReference type="EMBL" id="FQXS01000038">
    <property type="protein sequence ID" value="SHI11528.1"/>
    <property type="molecule type" value="Genomic_DNA"/>
</dbReference>
<protein>
    <submittedName>
        <fullName evidence="2">Uncharacterized protein</fullName>
    </submittedName>
</protein>
<accession>A0A1M5YHY4</accession>
<evidence type="ECO:0000256" key="1">
    <source>
        <dbReference type="SAM" id="MobiDB-lite"/>
    </source>
</evidence>
<organism evidence="2 3">
    <name type="scientific">Desulfofustis glycolicus DSM 9705</name>
    <dbReference type="NCBI Taxonomy" id="1121409"/>
    <lineage>
        <taxon>Bacteria</taxon>
        <taxon>Pseudomonadati</taxon>
        <taxon>Thermodesulfobacteriota</taxon>
        <taxon>Desulfobulbia</taxon>
        <taxon>Desulfobulbales</taxon>
        <taxon>Desulfocapsaceae</taxon>
        <taxon>Desulfofustis</taxon>
    </lineage>
</organism>
<dbReference type="AlphaFoldDB" id="A0A1M5YHY4"/>
<proteinExistence type="predicted"/>
<keyword evidence="3" id="KW-1185">Reference proteome</keyword>
<evidence type="ECO:0000313" key="2">
    <source>
        <dbReference type="EMBL" id="SHI11528.1"/>
    </source>
</evidence>
<feature type="non-terminal residue" evidence="2">
    <location>
        <position position="1"/>
    </location>
</feature>
<sequence length="99" mass="11103">TRGHVFVVMLAYLIRRKLADAWRDLDVTVEEGLKKLSTLCAMEHEINGNQTGGMLSVPQPRPSLARLFSALTITPPSALPRRTGHVDSRRKLPSRRKSK</sequence>
<name>A0A1M5YHY4_9BACT</name>
<evidence type="ECO:0000313" key="3">
    <source>
        <dbReference type="Proteomes" id="UP000184139"/>
    </source>
</evidence>